<dbReference type="Gene3D" id="3.30.559.30">
    <property type="entry name" value="Nonribosomal peptide synthetase, condensation domain"/>
    <property type="match status" value="1"/>
</dbReference>
<dbReference type="EMBL" id="JBFXLS010000037">
    <property type="protein sequence ID" value="KAL2825325.1"/>
    <property type="molecule type" value="Genomic_DNA"/>
</dbReference>
<reference evidence="1 2" key="1">
    <citation type="submission" date="2024-07" db="EMBL/GenBank/DDBJ databases">
        <title>Section-level genome sequencing and comparative genomics of Aspergillus sections Usti and Cavernicolus.</title>
        <authorList>
            <consortium name="Lawrence Berkeley National Laboratory"/>
            <person name="Nybo J.L."/>
            <person name="Vesth T.C."/>
            <person name="Theobald S."/>
            <person name="Frisvad J.C."/>
            <person name="Larsen T.O."/>
            <person name="Kjaerboelling I."/>
            <person name="Rothschild-Mancinelli K."/>
            <person name="Lyhne E.K."/>
            <person name="Kogle M.E."/>
            <person name="Barry K."/>
            <person name="Clum A."/>
            <person name="Na H."/>
            <person name="Ledsgaard L."/>
            <person name="Lin J."/>
            <person name="Lipzen A."/>
            <person name="Kuo A."/>
            <person name="Riley R."/>
            <person name="Mondo S."/>
            <person name="LaButti K."/>
            <person name="Haridas S."/>
            <person name="Pangalinan J."/>
            <person name="Salamov A.A."/>
            <person name="Simmons B.A."/>
            <person name="Magnuson J.K."/>
            <person name="Chen J."/>
            <person name="Drula E."/>
            <person name="Henrissat B."/>
            <person name="Wiebenga A."/>
            <person name="Lubbers R.J."/>
            <person name="Gomes A.C."/>
            <person name="Makela M.R."/>
            <person name="Stajich J."/>
            <person name="Grigoriev I.V."/>
            <person name="Mortensen U.H."/>
            <person name="De vries R.P."/>
            <person name="Baker S.E."/>
            <person name="Andersen M.R."/>
        </authorList>
    </citation>
    <scope>NUCLEOTIDE SEQUENCE [LARGE SCALE GENOMIC DNA]</scope>
    <source>
        <strain evidence="1 2">CBS 600.67</strain>
    </source>
</reference>
<proteinExistence type="predicted"/>
<protein>
    <submittedName>
        <fullName evidence="1">Uncharacterized protein</fullName>
    </submittedName>
</protein>
<keyword evidence="2" id="KW-1185">Reference proteome</keyword>
<name>A0ABR4IC59_9EURO</name>
<accession>A0ABR4IC59</accession>
<dbReference type="PANTHER" id="PTHR42034">
    <property type="entry name" value="CHROMOSOME 7, WHOLE GENOME SHOTGUN SEQUENCE-RELATED"/>
    <property type="match status" value="1"/>
</dbReference>
<comment type="caution">
    <text evidence="1">The sequence shown here is derived from an EMBL/GenBank/DDBJ whole genome shotgun (WGS) entry which is preliminary data.</text>
</comment>
<dbReference type="InterPro" id="IPR023213">
    <property type="entry name" value="CAT-like_dom_sf"/>
</dbReference>
<dbReference type="SUPFAM" id="SSF52777">
    <property type="entry name" value="CoA-dependent acyltransferases"/>
    <property type="match status" value="2"/>
</dbReference>
<dbReference type="Gene3D" id="3.30.559.10">
    <property type="entry name" value="Chloramphenicol acetyltransferase-like domain"/>
    <property type="match status" value="1"/>
</dbReference>
<evidence type="ECO:0000313" key="2">
    <source>
        <dbReference type="Proteomes" id="UP001610335"/>
    </source>
</evidence>
<organism evidence="1 2">
    <name type="scientific">Aspergillus cavernicola</name>
    <dbReference type="NCBI Taxonomy" id="176166"/>
    <lineage>
        <taxon>Eukaryota</taxon>
        <taxon>Fungi</taxon>
        <taxon>Dikarya</taxon>
        <taxon>Ascomycota</taxon>
        <taxon>Pezizomycotina</taxon>
        <taxon>Eurotiomycetes</taxon>
        <taxon>Eurotiomycetidae</taxon>
        <taxon>Eurotiales</taxon>
        <taxon>Aspergillaceae</taxon>
        <taxon>Aspergillus</taxon>
        <taxon>Aspergillus subgen. Nidulantes</taxon>
    </lineage>
</organism>
<sequence>MPWHETAPGRYERPFDTLEHLYRGLAVSAAHLQKQHYLVSSAIKVKSPLSPTDLRHAWISLRHKHPHMAATPDDTGLNFVYTVPSPEALDAWVQESFIVYSDNDTRSVELLDIDLMSDQFTLHYLPHSRHLVFRAPHWRTDGRGMMLLQHEFCTLLAANPPPPILFDGSETSRLPPPLDEVANLSTKITPESNHSALAELSVLFSGAPLASFQETLPNTTPAKSHQVRIKLPQVLTKRIIATSKARNQTVTVIAHAALVTASRPHVTPVDGRLICFNPFDLRDRLPVPWNGTAGSATVYHTGKPCSIDLVQNPDFNAVADHLSAFYKQDLTPLFSFLVDYVQKISAILTAPLEATIQGPGAAHPELSSLGVIDNYLQKRYTSDGNREGNTGVVELEDWWLGVQNMNRELQMHVWMWDGDIYLACQYNAAFYERGFVEGFLEEWRGVFEGL</sequence>
<evidence type="ECO:0000313" key="1">
    <source>
        <dbReference type="EMBL" id="KAL2825325.1"/>
    </source>
</evidence>
<dbReference type="Proteomes" id="UP001610335">
    <property type="component" value="Unassembled WGS sequence"/>
</dbReference>
<gene>
    <name evidence="1" type="ORF">BDW59DRAFT_179898</name>
</gene>
<dbReference type="PANTHER" id="PTHR42034:SF1">
    <property type="entry name" value="CONDENSATION DOMAIN-CONTAINING PROTEIN"/>
    <property type="match status" value="1"/>
</dbReference>